<dbReference type="PANTHER" id="PTHR23028">
    <property type="entry name" value="ACETYLTRANSFERASE"/>
    <property type="match status" value="1"/>
</dbReference>
<keyword evidence="1" id="KW-1133">Transmembrane helix</keyword>
<evidence type="ECO:0000313" key="3">
    <source>
        <dbReference type="EMBL" id="MBB5511546.1"/>
    </source>
</evidence>
<dbReference type="GO" id="GO:0016020">
    <property type="term" value="C:membrane"/>
    <property type="evidence" value="ECO:0007669"/>
    <property type="project" value="TreeGrafter"/>
</dbReference>
<feature type="transmembrane region" description="Helical" evidence="1">
    <location>
        <begin position="12"/>
        <end position="33"/>
    </location>
</feature>
<evidence type="ECO:0000313" key="4">
    <source>
        <dbReference type="Proteomes" id="UP000580797"/>
    </source>
</evidence>
<feature type="transmembrane region" description="Helical" evidence="1">
    <location>
        <begin position="131"/>
        <end position="152"/>
    </location>
</feature>
<protein>
    <submittedName>
        <fullName evidence="3">Peptidoglycan/LPS O-acetylase OafA/YrhL</fullName>
    </submittedName>
</protein>
<keyword evidence="1" id="KW-0812">Transmembrane</keyword>
<evidence type="ECO:0000256" key="1">
    <source>
        <dbReference type="SAM" id="Phobius"/>
    </source>
</evidence>
<feature type="transmembrane region" description="Helical" evidence="1">
    <location>
        <begin position="159"/>
        <end position="180"/>
    </location>
</feature>
<organism evidence="3 4">
    <name type="scientific">Neomicrococcus aestuarii</name>
    <dbReference type="NCBI Taxonomy" id="556325"/>
    <lineage>
        <taxon>Bacteria</taxon>
        <taxon>Bacillati</taxon>
        <taxon>Actinomycetota</taxon>
        <taxon>Actinomycetes</taxon>
        <taxon>Micrococcales</taxon>
        <taxon>Micrococcaceae</taxon>
        <taxon>Neomicrococcus</taxon>
    </lineage>
</organism>
<proteinExistence type="predicted"/>
<feature type="transmembrane region" description="Helical" evidence="1">
    <location>
        <begin position="233"/>
        <end position="256"/>
    </location>
</feature>
<keyword evidence="1" id="KW-0472">Membrane</keyword>
<feature type="transmembrane region" description="Helical" evidence="1">
    <location>
        <begin position="186"/>
        <end position="212"/>
    </location>
</feature>
<dbReference type="GO" id="GO:0016747">
    <property type="term" value="F:acyltransferase activity, transferring groups other than amino-acyl groups"/>
    <property type="evidence" value="ECO:0007669"/>
    <property type="project" value="InterPro"/>
</dbReference>
<feature type="transmembrane region" description="Helical" evidence="1">
    <location>
        <begin position="45"/>
        <end position="62"/>
    </location>
</feature>
<dbReference type="AlphaFoldDB" id="A0A7W8TU40"/>
<feature type="transmembrane region" description="Helical" evidence="1">
    <location>
        <begin position="83"/>
        <end position="102"/>
    </location>
</feature>
<accession>A0A7W8TU40</accession>
<name>A0A7W8TU40_9MICC</name>
<feature type="transmembrane region" description="Helical" evidence="1">
    <location>
        <begin position="302"/>
        <end position="321"/>
    </location>
</feature>
<dbReference type="Pfam" id="PF01757">
    <property type="entry name" value="Acyl_transf_3"/>
    <property type="match status" value="1"/>
</dbReference>
<dbReference type="InterPro" id="IPR050879">
    <property type="entry name" value="Acyltransferase_3"/>
</dbReference>
<dbReference type="RefSeq" id="WP_183663257.1">
    <property type="nucleotide sequence ID" value="NZ_BAAARH010000009.1"/>
</dbReference>
<feature type="domain" description="Acyltransferase 3" evidence="2">
    <location>
        <begin position="8"/>
        <end position="317"/>
    </location>
</feature>
<dbReference type="GO" id="GO:0009103">
    <property type="term" value="P:lipopolysaccharide biosynthetic process"/>
    <property type="evidence" value="ECO:0007669"/>
    <property type="project" value="TreeGrafter"/>
</dbReference>
<dbReference type="InterPro" id="IPR002656">
    <property type="entry name" value="Acyl_transf_3_dom"/>
</dbReference>
<dbReference type="Proteomes" id="UP000580797">
    <property type="component" value="Unassembled WGS sequence"/>
</dbReference>
<feature type="transmembrane region" description="Helical" evidence="1">
    <location>
        <begin position="262"/>
        <end position="281"/>
    </location>
</feature>
<comment type="caution">
    <text evidence="3">The sequence shown here is derived from an EMBL/GenBank/DDBJ whole genome shotgun (WGS) entry which is preliminary data.</text>
</comment>
<gene>
    <name evidence="3" type="ORF">HD598_000233</name>
</gene>
<dbReference type="PANTHER" id="PTHR23028:SF53">
    <property type="entry name" value="ACYL_TRANSF_3 DOMAIN-CONTAINING PROTEIN"/>
    <property type="match status" value="1"/>
</dbReference>
<evidence type="ECO:0000259" key="2">
    <source>
        <dbReference type="Pfam" id="PF01757"/>
    </source>
</evidence>
<sequence length="348" mass="38986">MSSTRFRELDGLRGIAALAVVLLHFTVVFEQIFPGHEPLGVSFPYGGLGVQLFFLISGYVILMTSRRYGHPGEFLRARAIRLYPTYWVSLTLTVLVVFGLGVDRLFRPFWEIASNYTMFQSFVGIRDFDGVYWSLAREMVFYLLIALTLWVCRRKVPDWFVHWFSLAWAVGGLALIAAYAATDSSLVRVLVLASVAQYAPLFGLGMNFYLYATTGKMHPVVYPLGALVIVNEGLMTNWVNGLLCGGLVLLFAWVIVVKDVPVLRNPVLVWLGAVSYPLYLLHQNIGYSIMDQTIDTIGPWPARILALAVVLLLAWAVHELVEVRLSRALNRRISKGRKPAVTVDKAEA</sequence>
<dbReference type="EMBL" id="JACHDR010000001">
    <property type="protein sequence ID" value="MBB5511546.1"/>
    <property type="molecule type" value="Genomic_DNA"/>
</dbReference>
<reference evidence="3 4" key="1">
    <citation type="submission" date="2020-08" db="EMBL/GenBank/DDBJ databases">
        <title>Sequencing the genomes of 1000 actinobacteria strains.</title>
        <authorList>
            <person name="Klenk H.-P."/>
        </authorList>
    </citation>
    <scope>NUCLEOTIDE SEQUENCE [LARGE SCALE GENOMIC DNA]</scope>
    <source>
        <strain evidence="3 4">DSM 105783</strain>
    </source>
</reference>